<evidence type="ECO:0000313" key="3">
    <source>
        <dbReference type="Proteomes" id="UP000317316"/>
    </source>
</evidence>
<dbReference type="Proteomes" id="UP000317316">
    <property type="component" value="Unassembled WGS sequence"/>
</dbReference>
<accession>A0A544STE0</accession>
<evidence type="ECO:0000256" key="1">
    <source>
        <dbReference type="SAM" id="Phobius"/>
    </source>
</evidence>
<proteinExistence type="predicted"/>
<sequence length="86" mass="10328">MLLWQLSLFVSLATLFVGVAKTSWLYLLISTITFIPIAYYFSGANNAWKYVGLTPFFLLFLTILFWLIHKRKRNRFWIKRKNKHIQ</sequence>
<name>A0A544STE0_9BACI</name>
<keyword evidence="1" id="KW-0812">Transmembrane</keyword>
<feature type="transmembrane region" description="Helical" evidence="1">
    <location>
        <begin position="12"/>
        <end position="41"/>
    </location>
</feature>
<keyword evidence="1" id="KW-0472">Membrane</keyword>
<reference evidence="2 3" key="1">
    <citation type="submission" date="2019-05" db="EMBL/GenBank/DDBJ databases">
        <title>Psychrobacillus vulpis sp. nov., a new species isolated from feces of a red fox that inhabits in The Tablas de Daimiel Natural Park, Albacete, Spain.</title>
        <authorList>
            <person name="Rodriguez M."/>
            <person name="Reina J.C."/>
            <person name="Bejar V."/>
            <person name="Llamas I."/>
        </authorList>
    </citation>
    <scope>NUCLEOTIDE SEQUENCE [LARGE SCALE GENOMIC DNA]</scope>
    <source>
        <strain evidence="2 3">NEAU-3TGS17</strain>
    </source>
</reference>
<keyword evidence="3" id="KW-1185">Reference proteome</keyword>
<dbReference type="RefSeq" id="WP_142540875.1">
    <property type="nucleotide sequence ID" value="NZ_BMIE01000001.1"/>
</dbReference>
<comment type="caution">
    <text evidence="2">The sequence shown here is derived from an EMBL/GenBank/DDBJ whole genome shotgun (WGS) entry which is preliminary data.</text>
</comment>
<keyword evidence="1" id="KW-1133">Transmembrane helix</keyword>
<dbReference type="AlphaFoldDB" id="A0A544STE0"/>
<evidence type="ECO:0000313" key="2">
    <source>
        <dbReference type="EMBL" id="TQR08492.1"/>
    </source>
</evidence>
<gene>
    <name evidence="2" type="ORF">FG382_21340</name>
</gene>
<dbReference type="EMBL" id="VDGH01000016">
    <property type="protein sequence ID" value="TQR08492.1"/>
    <property type="molecule type" value="Genomic_DNA"/>
</dbReference>
<feature type="transmembrane region" description="Helical" evidence="1">
    <location>
        <begin position="47"/>
        <end position="68"/>
    </location>
</feature>
<protein>
    <submittedName>
        <fullName evidence="2">Uncharacterized protein</fullName>
    </submittedName>
</protein>
<organism evidence="2 3">
    <name type="scientific">Psychrobacillus lasiicapitis</name>
    <dbReference type="NCBI Taxonomy" id="1636719"/>
    <lineage>
        <taxon>Bacteria</taxon>
        <taxon>Bacillati</taxon>
        <taxon>Bacillota</taxon>
        <taxon>Bacilli</taxon>
        <taxon>Bacillales</taxon>
        <taxon>Bacillaceae</taxon>
        <taxon>Psychrobacillus</taxon>
    </lineage>
</organism>
<dbReference type="OrthoDB" id="2892502at2"/>